<dbReference type="RefSeq" id="WP_131279253.1">
    <property type="nucleotide sequence ID" value="NZ_JBHSLR010000009.1"/>
</dbReference>
<name>A0A4Q9V2A7_9ACTO</name>
<dbReference type="Proteomes" id="UP000293036">
    <property type="component" value="Unassembled WGS sequence"/>
</dbReference>
<evidence type="ECO:0000313" key="1">
    <source>
        <dbReference type="EMBL" id="TBW23756.1"/>
    </source>
</evidence>
<dbReference type="AlphaFoldDB" id="A0A4Q9V2A7"/>
<sequence>MMSKIGKFGKMLRHIASEIRWYTREFFGDTAYERYVARHRIEHPDHPPMCERDFWRMRDRDAEDQVQTGCC</sequence>
<gene>
    <name evidence="1" type="ORF">EZJ44_01060</name>
</gene>
<reference evidence="1 2" key="1">
    <citation type="submission" date="2019-02" db="EMBL/GenBank/DDBJ databases">
        <title>Arcanobacterium bovis sp. nov., isolated from the milk of a cow with mastitis.</title>
        <authorList>
            <person name="Sammra O."/>
            <person name="Foster G."/>
            <person name="Hassan A."/>
            <person name="Alssahen M."/>
            <person name="Laemmler C."/>
            <person name="Borowiak M."/>
            <person name="Malorny B."/>
            <person name="Abdulmawjood A."/>
        </authorList>
    </citation>
    <scope>NUCLEOTIDE SEQUENCE [LARGE SCALE GENOMIC DNA]</scope>
    <source>
        <strain evidence="1 2">C605018/01/1</strain>
    </source>
</reference>
<dbReference type="OrthoDB" id="3541280at2"/>
<evidence type="ECO:0000313" key="2">
    <source>
        <dbReference type="Proteomes" id="UP000293036"/>
    </source>
</evidence>
<accession>A0A4Q9V2A7</accession>
<protein>
    <submittedName>
        <fullName evidence="1">YbdD/YjiX family protein</fullName>
    </submittedName>
</protein>
<comment type="caution">
    <text evidence="1">The sequence shown here is derived from an EMBL/GenBank/DDBJ whole genome shotgun (WGS) entry which is preliminary data.</text>
</comment>
<organism evidence="1 2">
    <name type="scientific">Arcanobacterium bovis</name>
    <dbReference type="NCBI Taxonomy" id="2529275"/>
    <lineage>
        <taxon>Bacteria</taxon>
        <taxon>Bacillati</taxon>
        <taxon>Actinomycetota</taxon>
        <taxon>Actinomycetes</taxon>
        <taxon>Actinomycetales</taxon>
        <taxon>Actinomycetaceae</taxon>
        <taxon>Arcanobacterium</taxon>
    </lineage>
</organism>
<dbReference type="InterPro" id="IPR007423">
    <property type="entry name" value="Sel_put"/>
</dbReference>
<dbReference type="EMBL" id="SJDT01000001">
    <property type="protein sequence ID" value="TBW23756.1"/>
    <property type="molecule type" value="Genomic_DNA"/>
</dbReference>
<dbReference type="Pfam" id="PF04328">
    <property type="entry name" value="Sel_put"/>
    <property type="match status" value="1"/>
</dbReference>
<keyword evidence="2" id="KW-1185">Reference proteome</keyword>
<proteinExistence type="predicted"/>